<evidence type="ECO:0000313" key="2">
    <source>
        <dbReference type="EMBL" id="MPM63191.1"/>
    </source>
</evidence>
<gene>
    <name evidence="2" type="ORF">SDC9_110071</name>
</gene>
<feature type="region of interest" description="Disordered" evidence="1">
    <location>
        <begin position="1"/>
        <end position="31"/>
    </location>
</feature>
<sequence length="80" mass="9410">MAADQIAGETGEAKRNQYQAHQRLDGREKQQQVRRSIGVERIVPHEHGKRIGKQQQRFPILKELQLVFQIQFCSLVVRFR</sequence>
<reference evidence="2" key="1">
    <citation type="submission" date="2019-08" db="EMBL/GenBank/DDBJ databases">
        <authorList>
            <person name="Kucharzyk K."/>
            <person name="Murdoch R.W."/>
            <person name="Higgins S."/>
            <person name="Loffler F."/>
        </authorList>
    </citation>
    <scope>NUCLEOTIDE SEQUENCE</scope>
</reference>
<name>A0A645BEV5_9ZZZZ</name>
<evidence type="ECO:0000256" key="1">
    <source>
        <dbReference type="SAM" id="MobiDB-lite"/>
    </source>
</evidence>
<organism evidence="2">
    <name type="scientific">bioreactor metagenome</name>
    <dbReference type="NCBI Taxonomy" id="1076179"/>
    <lineage>
        <taxon>unclassified sequences</taxon>
        <taxon>metagenomes</taxon>
        <taxon>ecological metagenomes</taxon>
    </lineage>
</organism>
<proteinExistence type="predicted"/>
<dbReference type="AlphaFoldDB" id="A0A645BEV5"/>
<accession>A0A645BEV5</accession>
<comment type="caution">
    <text evidence="2">The sequence shown here is derived from an EMBL/GenBank/DDBJ whole genome shotgun (WGS) entry which is preliminary data.</text>
</comment>
<dbReference type="EMBL" id="VSSQ01019270">
    <property type="protein sequence ID" value="MPM63191.1"/>
    <property type="molecule type" value="Genomic_DNA"/>
</dbReference>
<protein>
    <submittedName>
        <fullName evidence="2">Uncharacterized protein</fullName>
    </submittedName>
</protein>
<feature type="compositionally biased region" description="Basic and acidic residues" evidence="1">
    <location>
        <begin position="22"/>
        <end position="31"/>
    </location>
</feature>